<dbReference type="RefSeq" id="WP_184015416.1">
    <property type="nucleotide sequence ID" value="NZ_JACIJC010000001.1"/>
</dbReference>
<dbReference type="EMBL" id="JACIJC010000001">
    <property type="protein sequence ID" value="MBB5684801.1"/>
    <property type="molecule type" value="Genomic_DNA"/>
</dbReference>
<sequence length="383" mass="42487">MLHYFKDNYAWNMAVATLVEDVGTLAEPFTAFSAVEHLSGGDVKTANDGWYDAFFALGDRLESLADRDLAEGNERTAARKYHRAAMYFTRADRMTSHNDERKMRAYLRVMSNFRKGRDYGREGVEFIDIPYKSGFMPSLLVKAPDVDGKPAPIVIHLQGFDSVKETQWPVLQTYKARGVSLLIVDQGGSGGALRLHGLTAEIETEKYVGKIIDYILSRSDIATDEIGLCGISMGGYFAPRAAAYEPRIKACALWGSFHYTPKNYEKDLASEEETASLPDAVGHGLWSWGYPDVKTFLAGLGGIGLKGIIEKVTCPLYIVHGEHDRQIDVKEARDVYDAATTPHKKLKIFTAEEGGVEHCQIDNRSYAADTLADWFAGVFNTGK</sequence>
<feature type="domain" description="Peptidase S9 prolyl oligopeptidase catalytic" evidence="1">
    <location>
        <begin position="210"/>
        <end position="380"/>
    </location>
</feature>
<dbReference type="Gene3D" id="1.20.1440.110">
    <property type="entry name" value="acylaminoacyl peptidase"/>
    <property type="match status" value="1"/>
</dbReference>
<reference evidence="2 3" key="1">
    <citation type="submission" date="2020-08" db="EMBL/GenBank/DDBJ databases">
        <title>Genomic Encyclopedia of Type Strains, Phase IV (KMG-IV): sequencing the most valuable type-strain genomes for metagenomic binning, comparative biology and taxonomic classification.</title>
        <authorList>
            <person name="Goeker M."/>
        </authorList>
    </citation>
    <scope>NUCLEOTIDE SEQUENCE [LARGE SCALE GENOMIC DNA]</scope>
    <source>
        <strain evidence="2 3">DSM 25079</strain>
    </source>
</reference>
<dbReference type="SUPFAM" id="SSF53474">
    <property type="entry name" value="alpha/beta-Hydrolases"/>
    <property type="match status" value="1"/>
</dbReference>
<organism evidence="2 3">
    <name type="scientific">Sphingobium boeckii</name>
    <dbReference type="NCBI Taxonomy" id="1082345"/>
    <lineage>
        <taxon>Bacteria</taxon>
        <taxon>Pseudomonadati</taxon>
        <taxon>Pseudomonadota</taxon>
        <taxon>Alphaproteobacteria</taxon>
        <taxon>Sphingomonadales</taxon>
        <taxon>Sphingomonadaceae</taxon>
        <taxon>Sphingobium</taxon>
    </lineage>
</organism>
<evidence type="ECO:0000313" key="2">
    <source>
        <dbReference type="EMBL" id="MBB5684801.1"/>
    </source>
</evidence>
<dbReference type="Proteomes" id="UP000549617">
    <property type="component" value="Unassembled WGS sequence"/>
</dbReference>
<dbReference type="InterPro" id="IPR001375">
    <property type="entry name" value="Peptidase_S9_cat"/>
</dbReference>
<dbReference type="Pfam" id="PF00326">
    <property type="entry name" value="Peptidase_S9"/>
    <property type="match status" value="1"/>
</dbReference>
<dbReference type="GO" id="GO:0006508">
    <property type="term" value="P:proteolysis"/>
    <property type="evidence" value="ECO:0007669"/>
    <property type="project" value="InterPro"/>
</dbReference>
<dbReference type="AlphaFoldDB" id="A0A7W9EEL4"/>
<evidence type="ECO:0000259" key="1">
    <source>
        <dbReference type="Pfam" id="PF00326"/>
    </source>
</evidence>
<keyword evidence="3" id="KW-1185">Reference proteome</keyword>
<dbReference type="PANTHER" id="PTHR22946">
    <property type="entry name" value="DIENELACTONE HYDROLASE DOMAIN-CONTAINING PROTEIN-RELATED"/>
    <property type="match status" value="1"/>
</dbReference>
<dbReference type="InterPro" id="IPR029058">
    <property type="entry name" value="AB_hydrolase_fold"/>
</dbReference>
<name>A0A7W9EEL4_9SPHN</name>
<gene>
    <name evidence="2" type="ORF">FHS49_000792</name>
</gene>
<proteinExistence type="predicted"/>
<dbReference type="GO" id="GO:0008236">
    <property type="term" value="F:serine-type peptidase activity"/>
    <property type="evidence" value="ECO:0007669"/>
    <property type="project" value="InterPro"/>
</dbReference>
<dbReference type="Gene3D" id="3.40.50.1820">
    <property type="entry name" value="alpha/beta hydrolase"/>
    <property type="match status" value="1"/>
</dbReference>
<evidence type="ECO:0000313" key="3">
    <source>
        <dbReference type="Proteomes" id="UP000549617"/>
    </source>
</evidence>
<protein>
    <submittedName>
        <fullName evidence="2">Dienelactone hydrolase</fullName>
    </submittedName>
</protein>
<dbReference type="InterPro" id="IPR050261">
    <property type="entry name" value="FrsA_esterase"/>
</dbReference>
<accession>A0A7W9EEL4</accession>
<dbReference type="PANTHER" id="PTHR22946:SF12">
    <property type="entry name" value="CONIDIAL PIGMENT BIOSYNTHESIS PROTEIN AYG1 (AFU_ORTHOLOGUE AFUA_2G17550)"/>
    <property type="match status" value="1"/>
</dbReference>
<comment type="caution">
    <text evidence="2">The sequence shown here is derived from an EMBL/GenBank/DDBJ whole genome shotgun (WGS) entry which is preliminary data.</text>
</comment>
<keyword evidence="2" id="KW-0378">Hydrolase</keyword>